<keyword evidence="2" id="KW-1185">Reference proteome</keyword>
<sequence length="71" mass="7065">MHAGGGGSGVYCGGVNIYSHRVVFGPIPAGEAVRDVSVVSLSLSPSEVAGGDRLELRIDEVAVDAAAQPSG</sequence>
<dbReference type="Proteomes" id="UP000570823">
    <property type="component" value="Unassembled WGS sequence"/>
</dbReference>
<evidence type="ECO:0000313" key="1">
    <source>
        <dbReference type="EMBL" id="NVO65823.1"/>
    </source>
</evidence>
<proteinExistence type="predicted"/>
<comment type="caution">
    <text evidence="1">The sequence shown here is derived from an EMBL/GenBank/DDBJ whole genome shotgun (WGS) entry which is preliminary data.</text>
</comment>
<name>A0A7K4HKN2_9EURY</name>
<protein>
    <submittedName>
        <fullName evidence="1">Uncharacterized protein</fullName>
    </submittedName>
</protein>
<accession>A0A7K4HKN2</accession>
<organism evidence="1 2">
    <name type="scientific">Methanofollis tationis</name>
    <dbReference type="NCBI Taxonomy" id="81417"/>
    <lineage>
        <taxon>Archaea</taxon>
        <taxon>Methanobacteriati</taxon>
        <taxon>Methanobacteriota</taxon>
        <taxon>Stenosarchaea group</taxon>
        <taxon>Methanomicrobia</taxon>
        <taxon>Methanomicrobiales</taxon>
        <taxon>Methanomicrobiaceae</taxon>
        <taxon>Methanofollis</taxon>
    </lineage>
</organism>
<reference evidence="1 2" key="1">
    <citation type="submission" date="2020-06" db="EMBL/GenBank/DDBJ databases">
        <title>Methanofollis fontis sp. nov., a methanogen isolated from marine sediments near a cold seep at Four-Way Closure Ridge offshore southwestern Taiwan.</title>
        <authorList>
            <person name="Chen S.-C."/>
            <person name="Teng N.-H."/>
            <person name="Lin Y.-S."/>
            <person name="Lai M.-C."/>
            <person name="Chen H.-H."/>
            <person name="Wang C.-C."/>
        </authorList>
    </citation>
    <scope>NUCLEOTIDE SEQUENCE [LARGE SCALE GENOMIC DNA]</scope>
    <source>
        <strain evidence="1 2">DSM 2702</strain>
    </source>
</reference>
<dbReference type="RefSeq" id="WP_176787375.1">
    <property type="nucleotide sequence ID" value="NZ_JABXWR010000001.1"/>
</dbReference>
<dbReference type="AlphaFoldDB" id="A0A7K4HKN2"/>
<gene>
    <name evidence="1" type="ORF">HWN36_00455</name>
</gene>
<dbReference type="EMBL" id="JABXWR010000001">
    <property type="protein sequence ID" value="NVO65823.1"/>
    <property type="molecule type" value="Genomic_DNA"/>
</dbReference>
<evidence type="ECO:0000313" key="2">
    <source>
        <dbReference type="Proteomes" id="UP000570823"/>
    </source>
</evidence>